<dbReference type="CDD" id="cd23509">
    <property type="entry name" value="Gnk2-like"/>
    <property type="match status" value="1"/>
</dbReference>
<evidence type="ECO:0000313" key="9">
    <source>
        <dbReference type="Proteomes" id="UP000002051"/>
    </source>
</evidence>
<evidence type="ECO:0000313" key="7">
    <source>
        <dbReference type="EMBL" id="AES75738.1"/>
    </source>
</evidence>
<evidence type="ECO:0000259" key="6">
    <source>
        <dbReference type="PROSITE" id="PS51473"/>
    </source>
</evidence>
<comment type="catalytic activity">
    <reaction evidence="4">
        <text>L-threonyl-[protein] + ATP = O-phospho-L-threonyl-[protein] + ADP + H(+)</text>
        <dbReference type="Rhea" id="RHEA:46608"/>
        <dbReference type="Rhea" id="RHEA-COMP:11060"/>
        <dbReference type="Rhea" id="RHEA-COMP:11605"/>
        <dbReference type="ChEBI" id="CHEBI:15378"/>
        <dbReference type="ChEBI" id="CHEBI:30013"/>
        <dbReference type="ChEBI" id="CHEBI:30616"/>
        <dbReference type="ChEBI" id="CHEBI:61977"/>
        <dbReference type="ChEBI" id="CHEBI:456216"/>
    </reaction>
</comment>
<organism evidence="7 9">
    <name type="scientific">Medicago truncatula</name>
    <name type="common">Barrel medic</name>
    <name type="synonym">Medicago tribuloides</name>
    <dbReference type="NCBI Taxonomy" id="3880"/>
    <lineage>
        <taxon>Eukaryota</taxon>
        <taxon>Viridiplantae</taxon>
        <taxon>Streptophyta</taxon>
        <taxon>Embryophyta</taxon>
        <taxon>Tracheophyta</taxon>
        <taxon>Spermatophyta</taxon>
        <taxon>Magnoliopsida</taxon>
        <taxon>eudicotyledons</taxon>
        <taxon>Gunneridae</taxon>
        <taxon>Pentapetalae</taxon>
        <taxon>rosids</taxon>
        <taxon>fabids</taxon>
        <taxon>Fabales</taxon>
        <taxon>Fabaceae</taxon>
        <taxon>Papilionoideae</taxon>
        <taxon>50 kb inversion clade</taxon>
        <taxon>NPAAA clade</taxon>
        <taxon>Hologalegina</taxon>
        <taxon>IRL clade</taxon>
        <taxon>Trifolieae</taxon>
        <taxon>Medicago</taxon>
    </lineage>
</organism>
<feature type="chain" id="PRO_5014573725" evidence="5">
    <location>
        <begin position="24"/>
        <end position="155"/>
    </location>
</feature>
<dbReference type="InterPro" id="IPR002902">
    <property type="entry name" value="GNK2"/>
</dbReference>
<dbReference type="Pfam" id="PF01657">
    <property type="entry name" value="Stress-antifung"/>
    <property type="match status" value="1"/>
</dbReference>
<dbReference type="PROSITE" id="PS51473">
    <property type="entry name" value="GNK2"/>
    <property type="match status" value="1"/>
</dbReference>
<reference evidence="7 9" key="1">
    <citation type="journal article" date="2011" name="Nature">
        <title>The Medicago genome provides insight into the evolution of rhizobial symbioses.</title>
        <authorList>
            <person name="Young N.D."/>
            <person name="Debelle F."/>
            <person name="Oldroyd G.E."/>
            <person name="Geurts R."/>
            <person name="Cannon S.B."/>
            <person name="Udvardi M.K."/>
            <person name="Benedito V.A."/>
            <person name="Mayer K.F."/>
            <person name="Gouzy J."/>
            <person name="Schoof H."/>
            <person name="Van de Peer Y."/>
            <person name="Proost S."/>
            <person name="Cook D.R."/>
            <person name="Meyers B.C."/>
            <person name="Spannagl M."/>
            <person name="Cheung F."/>
            <person name="De Mita S."/>
            <person name="Krishnakumar V."/>
            <person name="Gundlach H."/>
            <person name="Zhou S."/>
            <person name="Mudge J."/>
            <person name="Bharti A.K."/>
            <person name="Murray J.D."/>
            <person name="Naoumkina M.A."/>
            <person name="Rosen B."/>
            <person name="Silverstein K.A."/>
            <person name="Tang H."/>
            <person name="Rombauts S."/>
            <person name="Zhao P.X."/>
            <person name="Zhou P."/>
            <person name="Barbe V."/>
            <person name="Bardou P."/>
            <person name="Bechner M."/>
            <person name="Bellec A."/>
            <person name="Berger A."/>
            <person name="Berges H."/>
            <person name="Bidwell S."/>
            <person name="Bisseling T."/>
            <person name="Choisne N."/>
            <person name="Couloux A."/>
            <person name="Denny R."/>
            <person name="Deshpande S."/>
            <person name="Dai X."/>
            <person name="Doyle J.J."/>
            <person name="Dudez A.M."/>
            <person name="Farmer A.D."/>
            <person name="Fouteau S."/>
            <person name="Franken C."/>
            <person name="Gibelin C."/>
            <person name="Gish J."/>
            <person name="Goldstein S."/>
            <person name="Gonzalez A.J."/>
            <person name="Green P.J."/>
            <person name="Hallab A."/>
            <person name="Hartog M."/>
            <person name="Hua A."/>
            <person name="Humphray S.J."/>
            <person name="Jeong D.H."/>
            <person name="Jing Y."/>
            <person name="Jocker A."/>
            <person name="Kenton S.M."/>
            <person name="Kim D.J."/>
            <person name="Klee K."/>
            <person name="Lai H."/>
            <person name="Lang C."/>
            <person name="Lin S."/>
            <person name="Macmil S.L."/>
            <person name="Magdelenat G."/>
            <person name="Matthews L."/>
            <person name="McCorrison J."/>
            <person name="Monaghan E.L."/>
            <person name="Mun J.H."/>
            <person name="Najar F.Z."/>
            <person name="Nicholson C."/>
            <person name="Noirot C."/>
            <person name="O'Bleness M."/>
            <person name="Paule C.R."/>
            <person name="Poulain J."/>
            <person name="Prion F."/>
            <person name="Qin B."/>
            <person name="Qu C."/>
            <person name="Retzel E.F."/>
            <person name="Riddle C."/>
            <person name="Sallet E."/>
            <person name="Samain S."/>
            <person name="Samson N."/>
            <person name="Sanders I."/>
            <person name="Saurat O."/>
            <person name="Scarpelli C."/>
            <person name="Schiex T."/>
            <person name="Segurens B."/>
            <person name="Severin A.J."/>
            <person name="Sherrier D.J."/>
            <person name="Shi R."/>
            <person name="Sims S."/>
            <person name="Singer S.R."/>
            <person name="Sinharoy S."/>
            <person name="Sterck L."/>
            <person name="Viollet A."/>
            <person name="Wang B.B."/>
            <person name="Wang K."/>
            <person name="Wang M."/>
            <person name="Wang X."/>
            <person name="Warfsmann J."/>
            <person name="Weissenbach J."/>
            <person name="White D.D."/>
            <person name="White J.D."/>
            <person name="Wiley G.B."/>
            <person name="Wincker P."/>
            <person name="Xing Y."/>
            <person name="Yang L."/>
            <person name="Yao Z."/>
            <person name="Ying F."/>
            <person name="Zhai J."/>
            <person name="Zhou L."/>
            <person name="Zuber A."/>
            <person name="Denarie J."/>
            <person name="Dixon R.A."/>
            <person name="May G.D."/>
            <person name="Schwartz D.C."/>
            <person name="Rogers J."/>
            <person name="Quetier F."/>
            <person name="Town C.D."/>
            <person name="Roe B.A."/>
        </authorList>
    </citation>
    <scope>NUCLEOTIDE SEQUENCE [LARGE SCALE GENOMIC DNA]</scope>
    <source>
        <strain evidence="7">A17</strain>
        <strain evidence="8 9">cv. Jemalong A17</strain>
    </source>
</reference>
<evidence type="ECO:0000313" key="8">
    <source>
        <dbReference type="EnsemblPlants" id="AES75738"/>
    </source>
</evidence>
<keyword evidence="2" id="KW-0677">Repeat</keyword>
<accession>G7KMD5</accession>
<dbReference type="EnsemblPlants" id="AES75738">
    <property type="protein sequence ID" value="AES75738"/>
    <property type="gene ID" value="MTR_6g057440"/>
</dbReference>
<dbReference type="EMBL" id="CM001222">
    <property type="protein sequence ID" value="AES75738.1"/>
    <property type="molecule type" value="Genomic_DNA"/>
</dbReference>
<gene>
    <name evidence="7" type="ordered locus">MTR_6g057440</name>
</gene>
<dbReference type="Gene3D" id="3.30.430.20">
    <property type="entry name" value="Gnk2 domain, C-X8-C-X2-C motif"/>
    <property type="match status" value="1"/>
</dbReference>
<reference evidence="7 9" key="2">
    <citation type="journal article" date="2014" name="BMC Genomics">
        <title>An improved genome release (version Mt4.0) for the model legume Medicago truncatula.</title>
        <authorList>
            <person name="Tang H."/>
            <person name="Krishnakumar V."/>
            <person name="Bidwell S."/>
            <person name="Rosen B."/>
            <person name="Chan A."/>
            <person name="Zhou S."/>
            <person name="Gentzbittel L."/>
            <person name="Childs K.L."/>
            <person name="Yandell M."/>
            <person name="Gundlach H."/>
            <person name="Mayer K.F."/>
            <person name="Schwartz D.C."/>
            <person name="Town C.D."/>
        </authorList>
    </citation>
    <scope>GENOME REANNOTATION</scope>
    <source>
        <strain evidence="8 9">cv. Jemalong A17</strain>
    </source>
</reference>
<proteinExistence type="predicted"/>
<reference evidence="8" key="3">
    <citation type="submission" date="2015-04" db="UniProtKB">
        <authorList>
            <consortium name="EnsemblPlants"/>
        </authorList>
    </citation>
    <scope>IDENTIFICATION</scope>
    <source>
        <strain evidence="8">cv. Jemalong A17</strain>
    </source>
</reference>
<sequence length="155" mass="17410">MAYSKILFFLILIRFLCFATIKAQDSTFLYSICSSNRTTTNSTYQINTRTLLSSLSSKAVGNTEFYNTTVTSINPSDSVYGLFMCRGDVLSQFCQKCIVNATEKLSSDSDCHLSKRAVIWYEECMVRYSNTSFFSTVSTRPGVFIMNSSLNVSNT</sequence>
<evidence type="ECO:0000256" key="2">
    <source>
        <dbReference type="ARBA" id="ARBA00022737"/>
    </source>
</evidence>
<dbReference type="STRING" id="3880.G7KMD5"/>
<dbReference type="Proteomes" id="UP000002051">
    <property type="component" value="Chromosome 6"/>
</dbReference>
<dbReference type="FunFam" id="3.30.430.20:FF:000013">
    <property type="entry name" value="Cysteine-rich RLK (RECEPTOR-like protein kinase) 23"/>
    <property type="match status" value="1"/>
</dbReference>
<evidence type="ECO:0000256" key="4">
    <source>
        <dbReference type="ARBA" id="ARBA00047951"/>
    </source>
</evidence>
<keyword evidence="9" id="KW-1185">Reference proteome</keyword>
<dbReference type="OMA" id="VNASSHE"/>
<dbReference type="InterPro" id="IPR038408">
    <property type="entry name" value="GNK2_sf"/>
</dbReference>
<feature type="non-terminal residue" evidence="7">
    <location>
        <position position="155"/>
    </location>
</feature>
<dbReference type="PANTHER" id="PTHR32099:SF110">
    <property type="entry name" value="CYSTEINE-RICH RECEPTOR-KINASE-LIKE PROTEIN"/>
    <property type="match status" value="1"/>
</dbReference>
<evidence type="ECO:0000256" key="1">
    <source>
        <dbReference type="ARBA" id="ARBA00022729"/>
    </source>
</evidence>
<dbReference type="HOGENOM" id="CLU_1700020_0_0_1"/>
<feature type="signal peptide" evidence="5">
    <location>
        <begin position="1"/>
        <end position="23"/>
    </location>
</feature>
<dbReference type="AlphaFoldDB" id="G7KMD5"/>
<name>G7KMD5_MEDTR</name>
<feature type="domain" description="Gnk2-homologous" evidence="6">
    <location>
        <begin position="26"/>
        <end position="133"/>
    </location>
</feature>
<evidence type="ECO:0000256" key="3">
    <source>
        <dbReference type="ARBA" id="ARBA00047558"/>
    </source>
</evidence>
<keyword evidence="1 5" id="KW-0732">Signal</keyword>
<evidence type="ECO:0000256" key="5">
    <source>
        <dbReference type="SAM" id="SignalP"/>
    </source>
</evidence>
<dbReference type="PANTHER" id="PTHR32099">
    <property type="entry name" value="CYSTEINE-RICH REPEAT SECRETORY PROTEIN"/>
    <property type="match status" value="1"/>
</dbReference>
<dbReference type="PaxDb" id="3880-AES75738"/>
<protein>
    <submittedName>
        <fullName evidence="7">Salt stress response/antifungal domain protein</fullName>
    </submittedName>
</protein>
<comment type="catalytic activity">
    <reaction evidence="3">
        <text>L-seryl-[protein] + ATP = O-phospho-L-seryl-[protein] + ADP + H(+)</text>
        <dbReference type="Rhea" id="RHEA:17989"/>
        <dbReference type="Rhea" id="RHEA-COMP:9863"/>
        <dbReference type="Rhea" id="RHEA-COMP:11604"/>
        <dbReference type="ChEBI" id="CHEBI:15378"/>
        <dbReference type="ChEBI" id="CHEBI:29999"/>
        <dbReference type="ChEBI" id="CHEBI:30616"/>
        <dbReference type="ChEBI" id="CHEBI:83421"/>
        <dbReference type="ChEBI" id="CHEBI:456216"/>
    </reaction>
</comment>